<evidence type="ECO:0000256" key="2">
    <source>
        <dbReference type="ARBA" id="ARBA00022643"/>
    </source>
</evidence>
<keyword evidence="2" id="KW-0288">FMN</keyword>
<accession>X1N7M8</accession>
<sequence length="232" mass="25179">MTALEISGAPLDKYLGADSISQAKEAGVKLIHKVGAVRHARHAEKAGYAAVIAAGFEEGGHPLDDDVTTMLLTPRIRESVNIPVITAGGIADGRSMAAAMVLGADGVMMASRFIATTECLVHPNIKEELIRRQENDITLVCKSINLQMRALKNKLVQEVLEVEARHGGLEEMISLISGERIQKAWETGDVEYAPLALGQSIGLIKEIVSCRELLERMVREAEEALASVQRRF</sequence>
<dbReference type="InterPro" id="IPR013785">
    <property type="entry name" value="Aldolase_TIM"/>
</dbReference>
<comment type="caution">
    <text evidence="4">The sequence shown here is derived from an EMBL/GenBank/DDBJ whole genome shotgun (WGS) entry which is preliminary data.</text>
</comment>
<evidence type="ECO:0000256" key="3">
    <source>
        <dbReference type="ARBA" id="ARBA00023002"/>
    </source>
</evidence>
<dbReference type="AlphaFoldDB" id="X1N7M8"/>
<proteinExistence type="predicted"/>
<dbReference type="CDD" id="cd04730">
    <property type="entry name" value="NPD_like"/>
    <property type="match status" value="1"/>
</dbReference>
<dbReference type="PANTHER" id="PTHR32332:SF20">
    <property type="entry name" value="2-NITROPROPANE DIOXYGENASE-LIKE PROTEIN"/>
    <property type="match status" value="1"/>
</dbReference>
<keyword evidence="3" id="KW-0560">Oxidoreductase</keyword>
<dbReference type="InterPro" id="IPR004136">
    <property type="entry name" value="NMO"/>
</dbReference>
<evidence type="ECO:0000313" key="4">
    <source>
        <dbReference type="EMBL" id="GAI14644.1"/>
    </source>
</evidence>
<organism evidence="4">
    <name type="scientific">marine sediment metagenome</name>
    <dbReference type="NCBI Taxonomy" id="412755"/>
    <lineage>
        <taxon>unclassified sequences</taxon>
        <taxon>metagenomes</taxon>
        <taxon>ecological metagenomes</taxon>
    </lineage>
</organism>
<evidence type="ECO:0000256" key="1">
    <source>
        <dbReference type="ARBA" id="ARBA00022630"/>
    </source>
</evidence>
<dbReference type="Gene3D" id="3.20.20.70">
    <property type="entry name" value="Aldolase class I"/>
    <property type="match status" value="1"/>
</dbReference>
<protein>
    <submittedName>
        <fullName evidence="4">Uncharacterized protein</fullName>
    </submittedName>
</protein>
<gene>
    <name evidence="4" type="ORF">S06H3_18387</name>
</gene>
<dbReference type="Pfam" id="PF03060">
    <property type="entry name" value="NMO"/>
    <property type="match status" value="1"/>
</dbReference>
<dbReference type="EMBL" id="BARV01009293">
    <property type="protein sequence ID" value="GAI14644.1"/>
    <property type="molecule type" value="Genomic_DNA"/>
</dbReference>
<dbReference type="GO" id="GO:0018580">
    <property type="term" value="F:nitronate monooxygenase activity"/>
    <property type="evidence" value="ECO:0007669"/>
    <property type="project" value="InterPro"/>
</dbReference>
<dbReference type="PANTHER" id="PTHR32332">
    <property type="entry name" value="2-NITROPROPANE DIOXYGENASE"/>
    <property type="match status" value="1"/>
</dbReference>
<dbReference type="SUPFAM" id="SSF51412">
    <property type="entry name" value="Inosine monophosphate dehydrogenase (IMPDH)"/>
    <property type="match status" value="1"/>
</dbReference>
<keyword evidence="1" id="KW-0285">Flavoprotein</keyword>
<reference evidence="4" key="1">
    <citation type="journal article" date="2014" name="Front. Microbiol.">
        <title>High frequency of phylogenetically diverse reductive dehalogenase-homologous genes in deep subseafloor sedimentary metagenomes.</title>
        <authorList>
            <person name="Kawai M."/>
            <person name="Futagami T."/>
            <person name="Toyoda A."/>
            <person name="Takaki Y."/>
            <person name="Nishi S."/>
            <person name="Hori S."/>
            <person name="Arai W."/>
            <person name="Tsubouchi T."/>
            <person name="Morono Y."/>
            <person name="Uchiyama I."/>
            <person name="Ito T."/>
            <person name="Fujiyama A."/>
            <person name="Inagaki F."/>
            <person name="Takami H."/>
        </authorList>
    </citation>
    <scope>NUCLEOTIDE SEQUENCE</scope>
    <source>
        <strain evidence="4">Expedition CK06-06</strain>
    </source>
</reference>
<name>X1N7M8_9ZZZZ</name>